<gene>
    <name evidence="2" type="ORF">DEO72_LG5g1747</name>
</gene>
<sequence>MPKTFEHSIVSPSSSLRLRGLAQASHPLRLGEAQEQERGQHGISLRRDPSRMGELPARSKVTAGSLGDHSWRKRLRRASVNLTWARLARLGEFNSARHCFHLQETQIRTTSNNSTVSYIHINR</sequence>
<reference evidence="2 3" key="1">
    <citation type="submission" date="2019-04" db="EMBL/GenBank/DDBJ databases">
        <title>An improved genome assembly and genetic linkage map for asparagus bean, Vigna unguiculata ssp. sesquipedialis.</title>
        <authorList>
            <person name="Xia Q."/>
            <person name="Zhang R."/>
            <person name="Dong Y."/>
        </authorList>
    </citation>
    <scope>NUCLEOTIDE SEQUENCE [LARGE SCALE GENOMIC DNA]</scope>
    <source>
        <tissue evidence="2">Leaf</tissue>
    </source>
</reference>
<evidence type="ECO:0000313" key="2">
    <source>
        <dbReference type="EMBL" id="QCD93671.1"/>
    </source>
</evidence>
<name>A0A4D6LZ94_VIGUN</name>
<accession>A0A4D6LZ94</accession>
<dbReference type="AlphaFoldDB" id="A0A4D6LZ94"/>
<keyword evidence="3" id="KW-1185">Reference proteome</keyword>
<protein>
    <submittedName>
        <fullName evidence="2">Uncharacterized protein</fullName>
    </submittedName>
</protein>
<dbReference type="EMBL" id="CP039349">
    <property type="protein sequence ID" value="QCD93671.1"/>
    <property type="molecule type" value="Genomic_DNA"/>
</dbReference>
<evidence type="ECO:0000256" key="1">
    <source>
        <dbReference type="SAM" id="MobiDB-lite"/>
    </source>
</evidence>
<feature type="region of interest" description="Disordered" evidence="1">
    <location>
        <begin position="28"/>
        <end position="56"/>
    </location>
</feature>
<feature type="compositionally biased region" description="Basic and acidic residues" evidence="1">
    <location>
        <begin position="35"/>
        <end position="51"/>
    </location>
</feature>
<evidence type="ECO:0000313" key="3">
    <source>
        <dbReference type="Proteomes" id="UP000501690"/>
    </source>
</evidence>
<organism evidence="2 3">
    <name type="scientific">Vigna unguiculata</name>
    <name type="common">Cowpea</name>
    <dbReference type="NCBI Taxonomy" id="3917"/>
    <lineage>
        <taxon>Eukaryota</taxon>
        <taxon>Viridiplantae</taxon>
        <taxon>Streptophyta</taxon>
        <taxon>Embryophyta</taxon>
        <taxon>Tracheophyta</taxon>
        <taxon>Spermatophyta</taxon>
        <taxon>Magnoliopsida</taxon>
        <taxon>eudicotyledons</taxon>
        <taxon>Gunneridae</taxon>
        <taxon>Pentapetalae</taxon>
        <taxon>rosids</taxon>
        <taxon>fabids</taxon>
        <taxon>Fabales</taxon>
        <taxon>Fabaceae</taxon>
        <taxon>Papilionoideae</taxon>
        <taxon>50 kb inversion clade</taxon>
        <taxon>NPAAA clade</taxon>
        <taxon>indigoferoid/millettioid clade</taxon>
        <taxon>Phaseoleae</taxon>
        <taxon>Vigna</taxon>
    </lineage>
</organism>
<dbReference type="Proteomes" id="UP000501690">
    <property type="component" value="Linkage Group LG5"/>
</dbReference>
<proteinExistence type="predicted"/>